<keyword evidence="5 6" id="KW-0413">Isomerase</keyword>
<accession>A0ABS6FW09</accession>
<keyword evidence="11" id="KW-1185">Reference proteome</keyword>
<dbReference type="GO" id="GO:0016853">
    <property type="term" value="F:isomerase activity"/>
    <property type="evidence" value="ECO:0007669"/>
    <property type="project" value="UniProtKB-KW"/>
</dbReference>
<evidence type="ECO:0000256" key="2">
    <source>
        <dbReference type="ARBA" id="ARBA00013194"/>
    </source>
</evidence>
<dbReference type="PANTHER" id="PTHR47245">
    <property type="entry name" value="PEPTIDYLPROLYL ISOMERASE"/>
    <property type="match status" value="1"/>
</dbReference>
<protein>
    <recommendedName>
        <fullName evidence="2">peptidylprolyl isomerase</fullName>
        <ecNumber evidence="2">5.2.1.8</ecNumber>
    </recommendedName>
</protein>
<dbReference type="InterPro" id="IPR000297">
    <property type="entry name" value="PPIase_PpiC"/>
</dbReference>
<proteinExistence type="predicted"/>
<dbReference type="InterPro" id="IPR050245">
    <property type="entry name" value="PrsA_foldase"/>
</dbReference>
<gene>
    <name evidence="10" type="ORF">KQJ23_19845</name>
</gene>
<keyword evidence="8" id="KW-0472">Membrane</keyword>
<evidence type="ECO:0000259" key="9">
    <source>
        <dbReference type="PROSITE" id="PS50198"/>
    </source>
</evidence>
<evidence type="ECO:0000313" key="10">
    <source>
        <dbReference type="EMBL" id="MBU5674096.1"/>
    </source>
</evidence>
<feature type="transmembrane region" description="Helical" evidence="8">
    <location>
        <begin position="99"/>
        <end position="116"/>
    </location>
</feature>
<dbReference type="EMBL" id="JAHLQJ010000021">
    <property type="protein sequence ID" value="MBU5674096.1"/>
    <property type="molecule type" value="Genomic_DNA"/>
</dbReference>
<feature type="compositionally biased region" description="Basic and acidic residues" evidence="7">
    <location>
        <begin position="1"/>
        <end position="16"/>
    </location>
</feature>
<keyword evidence="8" id="KW-0812">Transmembrane</keyword>
<feature type="region of interest" description="Disordered" evidence="7">
    <location>
        <begin position="1"/>
        <end position="69"/>
    </location>
</feature>
<keyword evidence="3" id="KW-0732">Signal</keyword>
<evidence type="ECO:0000313" key="11">
    <source>
        <dbReference type="Proteomes" id="UP000743001"/>
    </source>
</evidence>
<comment type="caution">
    <text evidence="10">The sequence shown here is derived from an EMBL/GenBank/DDBJ whole genome shotgun (WGS) entry which is preliminary data.</text>
</comment>
<evidence type="ECO:0000256" key="3">
    <source>
        <dbReference type="ARBA" id="ARBA00022729"/>
    </source>
</evidence>
<evidence type="ECO:0000256" key="6">
    <source>
        <dbReference type="PROSITE-ProRule" id="PRU00278"/>
    </source>
</evidence>
<evidence type="ECO:0000256" key="8">
    <source>
        <dbReference type="SAM" id="Phobius"/>
    </source>
</evidence>
<keyword evidence="4 6" id="KW-0697">Rotamase</keyword>
<evidence type="ECO:0000256" key="7">
    <source>
        <dbReference type="SAM" id="MobiDB-lite"/>
    </source>
</evidence>
<reference evidence="10 11" key="1">
    <citation type="submission" date="2021-06" db="EMBL/GenBank/DDBJ databases">
        <authorList>
            <person name="Sun Q."/>
            <person name="Li D."/>
        </authorList>
    </citation>
    <scope>NUCLEOTIDE SEQUENCE [LARGE SCALE GENOMIC DNA]</scope>
    <source>
        <strain evidence="10 11">MSJ-6</strain>
    </source>
</reference>
<name>A0ABS6FW09_9BACL</name>
<sequence>MKGVSDRMEDKDKELEIVPGGQAEEDALTEGSVDTPAEEMPVETGDTAAEDTEIQPLEETKNEEEPEGEPLAVMTPAYDELTKENGSLSNNGNGGSNKVWLFTSLALVVVLIIVLVKPPFATNKAEAVATVNGVEISKDQLYEELNSATKQSALDQLIMEELVNQEAVKQSVEVTESDIDAEVADLEKSFGSREALDSALVSNGMTMEMLRENIQLKLLMTKLLEPQITVTDDEVKQTFEDYKSSFDTPEQVRASLILVATEEEANDVIKQLKEGKDFAELAANVSLDEYTKANGGDTDFFARGEQEEAIEEAAFALAKDEVSEAVKTSGGYTVIKVTDRIEAHSATYEEEKDYIRKTLVSNQVSELSSSWVEGLRSNATITNTFTDSSDDEADTEAAE</sequence>
<dbReference type="EC" id="5.2.1.8" evidence="2"/>
<evidence type="ECO:0000256" key="1">
    <source>
        <dbReference type="ARBA" id="ARBA00000971"/>
    </source>
</evidence>
<dbReference type="Proteomes" id="UP000743001">
    <property type="component" value="Unassembled WGS sequence"/>
</dbReference>
<organism evidence="10 11">
    <name type="scientific">Paenibacillus brevis</name>
    <dbReference type="NCBI Taxonomy" id="2841508"/>
    <lineage>
        <taxon>Bacteria</taxon>
        <taxon>Bacillati</taxon>
        <taxon>Bacillota</taxon>
        <taxon>Bacilli</taxon>
        <taxon>Bacillales</taxon>
        <taxon>Paenibacillaceae</taxon>
        <taxon>Paenibacillus</taxon>
    </lineage>
</organism>
<dbReference type="PANTHER" id="PTHR47245:SF1">
    <property type="entry name" value="FOLDASE PROTEIN PRSA"/>
    <property type="match status" value="1"/>
</dbReference>
<evidence type="ECO:0000256" key="5">
    <source>
        <dbReference type="ARBA" id="ARBA00023235"/>
    </source>
</evidence>
<evidence type="ECO:0000256" key="4">
    <source>
        <dbReference type="ARBA" id="ARBA00023110"/>
    </source>
</evidence>
<dbReference type="Pfam" id="PF13624">
    <property type="entry name" value="SurA_N_3"/>
    <property type="match status" value="1"/>
</dbReference>
<dbReference type="Pfam" id="PF13145">
    <property type="entry name" value="Rotamase_2"/>
    <property type="match status" value="1"/>
</dbReference>
<keyword evidence="8" id="KW-1133">Transmembrane helix</keyword>
<feature type="domain" description="PpiC" evidence="9">
    <location>
        <begin position="249"/>
        <end position="339"/>
    </location>
</feature>
<comment type="catalytic activity">
    <reaction evidence="1">
        <text>[protein]-peptidylproline (omega=180) = [protein]-peptidylproline (omega=0)</text>
        <dbReference type="Rhea" id="RHEA:16237"/>
        <dbReference type="Rhea" id="RHEA-COMP:10747"/>
        <dbReference type="Rhea" id="RHEA-COMP:10748"/>
        <dbReference type="ChEBI" id="CHEBI:83833"/>
        <dbReference type="ChEBI" id="CHEBI:83834"/>
        <dbReference type="EC" id="5.2.1.8"/>
    </reaction>
</comment>
<dbReference type="PROSITE" id="PS50198">
    <property type="entry name" value="PPIC_PPIASE_2"/>
    <property type="match status" value="1"/>
</dbReference>